<dbReference type="Pfam" id="PF00408">
    <property type="entry name" value="PGM_PMM_IV"/>
    <property type="match status" value="1"/>
</dbReference>
<evidence type="ECO:0000256" key="1">
    <source>
        <dbReference type="ARBA" id="ARBA00001946"/>
    </source>
</evidence>
<evidence type="ECO:0000256" key="2">
    <source>
        <dbReference type="ARBA" id="ARBA00010231"/>
    </source>
</evidence>
<sequence>MADLDGIFKAYDVRGLVPEQLDEELVERIGAAFARFLLGLPDGMPADERAPDRVLVGRDMRPSGTDFVQAFARGVTGQGLDVVDLGLCSTDEVSFASGSMDAPAAMFTASHNPAGYNGIKFCRSGARPLSLETGLDRVRDLARNKLAPQGSPGSLTTTDVLADFVAHVRSFVDVDGLSPLSVVADVANGMGGLVVPAVFDGLKPRLEVMFGELDGTFPNHPADPLQPENQADLRARVLEVGADVGLAFDGDADRVFLVDELGQGLSGSTTTAIIAAAMLADHPGATIIHNLIVSKAVPEAIAEHGGVAVRTRVGHSFIKAVMADRDALFGGEHSAHYYFADNYRADSGLIAALVVLAEMSRSGQPLSELRKPYERYVASGEINSTVTDPTDAMARVEEAFMGSRRDHLDGLTVDLGDWWFNLRASNTEPLLRLNLEAADTASMERHSAEVLALVRGETD</sequence>
<keyword evidence="6 11" id="KW-0413">Isomerase</keyword>
<keyword evidence="5" id="KW-0460">Magnesium</keyword>
<evidence type="ECO:0000256" key="5">
    <source>
        <dbReference type="ARBA" id="ARBA00022842"/>
    </source>
</evidence>
<dbReference type="NCBIfam" id="NF007088">
    <property type="entry name" value="PRK09542.1"/>
    <property type="match status" value="1"/>
</dbReference>
<comment type="cofactor">
    <cofactor evidence="1">
        <name>Mg(2+)</name>
        <dbReference type="ChEBI" id="CHEBI:18420"/>
    </cofactor>
</comment>
<comment type="caution">
    <text evidence="11">The sequence shown here is derived from an EMBL/GenBank/DDBJ whole genome shotgun (WGS) entry which is preliminary data.</text>
</comment>
<dbReference type="PANTHER" id="PTHR43771:SF1">
    <property type="entry name" value="PHOSPHOMANNOMUTASE"/>
    <property type="match status" value="1"/>
</dbReference>
<dbReference type="AlphaFoldDB" id="R4YVJ2"/>
<gene>
    <name evidence="11" type="ORF">BN381_10200</name>
</gene>
<evidence type="ECO:0000256" key="6">
    <source>
        <dbReference type="ARBA" id="ARBA00023235"/>
    </source>
</evidence>
<dbReference type="InterPro" id="IPR005845">
    <property type="entry name" value="A-D-PHexomutase_a/b/a-II"/>
</dbReference>
<dbReference type="InterPro" id="IPR036900">
    <property type="entry name" value="A-D-PHexomutase_C_sf"/>
</dbReference>
<dbReference type="SUPFAM" id="SSF55957">
    <property type="entry name" value="Phosphoglucomutase, C-terminal domain"/>
    <property type="match status" value="1"/>
</dbReference>
<keyword evidence="4" id="KW-0479">Metal-binding</keyword>
<feature type="domain" description="Alpha-D-phosphohexomutase alpha/beta/alpha" evidence="8">
    <location>
        <begin position="7"/>
        <end position="133"/>
    </location>
</feature>
<evidence type="ECO:0000259" key="7">
    <source>
        <dbReference type="Pfam" id="PF00408"/>
    </source>
</evidence>
<feature type="domain" description="Alpha-D-phosphohexomutase C-terminal" evidence="7">
    <location>
        <begin position="381"/>
        <end position="451"/>
    </location>
</feature>
<dbReference type="PANTHER" id="PTHR43771">
    <property type="entry name" value="PHOSPHOMANNOMUTASE"/>
    <property type="match status" value="1"/>
</dbReference>
<dbReference type="Proteomes" id="UP000018291">
    <property type="component" value="Unassembled WGS sequence"/>
</dbReference>
<dbReference type="Gene3D" id="3.30.310.50">
    <property type="entry name" value="Alpha-D-phosphohexomutase, C-terminal domain"/>
    <property type="match status" value="1"/>
</dbReference>
<comment type="similarity">
    <text evidence="2">Belongs to the phosphohexose mutase family.</text>
</comment>
<reference evidence="11 12" key="1">
    <citation type="journal article" date="2013" name="ISME J.">
        <title>Metabolic model for the filamentous 'Candidatus Microthrix parvicella' based on genomic and metagenomic analyses.</title>
        <authorList>
            <person name="Jon McIlroy S."/>
            <person name="Kristiansen R."/>
            <person name="Albertsen M."/>
            <person name="Michael Karst S."/>
            <person name="Rossetti S."/>
            <person name="Lund Nielsen J."/>
            <person name="Tandoi V."/>
            <person name="James Seviour R."/>
            <person name="Nielsen P.H."/>
        </authorList>
    </citation>
    <scope>NUCLEOTIDE SEQUENCE [LARGE SCALE GENOMIC DNA]</scope>
    <source>
        <strain evidence="11 12">RN1</strain>
    </source>
</reference>
<dbReference type="GO" id="GO:0005975">
    <property type="term" value="P:carbohydrate metabolic process"/>
    <property type="evidence" value="ECO:0007669"/>
    <property type="project" value="InterPro"/>
</dbReference>
<keyword evidence="3" id="KW-0597">Phosphoprotein</keyword>
<feature type="domain" description="Alpha-D-phosphohexomutase alpha/beta/alpha" evidence="9">
    <location>
        <begin position="163"/>
        <end position="262"/>
    </location>
</feature>
<evidence type="ECO:0000313" key="11">
    <source>
        <dbReference type="EMBL" id="CCM61969.1"/>
    </source>
</evidence>
<evidence type="ECO:0000313" key="12">
    <source>
        <dbReference type="Proteomes" id="UP000018291"/>
    </source>
</evidence>
<dbReference type="EMBL" id="CANL01000001">
    <property type="protein sequence ID" value="CCM61969.1"/>
    <property type="molecule type" value="Genomic_DNA"/>
</dbReference>
<evidence type="ECO:0000259" key="10">
    <source>
        <dbReference type="Pfam" id="PF02880"/>
    </source>
</evidence>
<dbReference type="Gene3D" id="3.40.120.10">
    <property type="entry name" value="Alpha-D-Glucose-1,6-Bisphosphate, subunit A, domain 3"/>
    <property type="match status" value="3"/>
</dbReference>
<dbReference type="InterPro" id="IPR005841">
    <property type="entry name" value="Alpha-D-phosphohexomutase_SF"/>
</dbReference>
<dbReference type="InterPro" id="IPR005844">
    <property type="entry name" value="A-D-PHexomutase_a/b/a-I"/>
</dbReference>
<dbReference type="EC" id="5.4.2.8" evidence="11"/>
<dbReference type="HOGENOM" id="CLU_016950_9_2_11"/>
<dbReference type="Pfam" id="PF02880">
    <property type="entry name" value="PGM_PMM_III"/>
    <property type="match status" value="1"/>
</dbReference>
<dbReference type="OrthoDB" id="9803322at2"/>
<accession>R4YVJ2</accession>
<evidence type="ECO:0000256" key="4">
    <source>
        <dbReference type="ARBA" id="ARBA00022723"/>
    </source>
</evidence>
<dbReference type="InterPro" id="IPR016055">
    <property type="entry name" value="A-D-PHexomutase_a/b/a-I/II/III"/>
</dbReference>
<evidence type="ECO:0000259" key="8">
    <source>
        <dbReference type="Pfam" id="PF02878"/>
    </source>
</evidence>
<protein>
    <submittedName>
        <fullName evidence="11">Phosphomannomutase</fullName>
        <ecNumber evidence="11">5.4.2.8</ecNumber>
    </submittedName>
</protein>
<dbReference type="GO" id="GO:0046872">
    <property type="term" value="F:metal ion binding"/>
    <property type="evidence" value="ECO:0007669"/>
    <property type="project" value="UniProtKB-KW"/>
</dbReference>
<organism evidence="11 12">
    <name type="scientific">Candidatus Neomicrothrix parvicella RN1</name>
    <dbReference type="NCBI Taxonomy" id="1229780"/>
    <lineage>
        <taxon>Bacteria</taxon>
        <taxon>Bacillati</taxon>
        <taxon>Actinomycetota</taxon>
        <taxon>Acidimicrobiia</taxon>
        <taxon>Acidimicrobiales</taxon>
        <taxon>Microthrixaceae</taxon>
        <taxon>Candidatus Neomicrothrix</taxon>
    </lineage>
</organism>
<dbReference type="PRINTS" id="PR00509">
    <property type="entry name" value="PGMPMM"/>
</dbReference>
<feature type="domain" description="Alpha-D-phosphohexomutase alpha/beta/alpha" evidence="10">
    <location>
        <begin position="267"/>
        <end position="376"/>
    </location>
</feature>
<evidence type="ECO:0000259" key="9">
    <source>
        <dbReference type="Pfam" id="PF02879"/>
    </source>
</evidence>
<keyword evidence="12" id="KW-1185">Reference proteome</keyword>
<dbReference type="STRING" id="1229780.BN381_10200"/>
<dbReference type="eggNOG" id="COG1109">
    <property type="taxonomic scope" value="Bacteria"/>
</dbReference>
<proteinExistence type="inferred from homology"/>
<dbReference type="Pfam" id="PF02879">
    <property type="entry name" value="PGM_PMM_II"/>
    <property type="match status" value="1"/>
</dbReference>
<evidence type="ECO:0000256" key="3">
    <source>
        <dbReference type="ARBA" id="ARBA00022553"/>
    </source>
</evidence>
<dbReference type="SUPFAM" id="SSF53738">
    <property type="entry name" value="Phosphoglucomutase, first 3 domains"/>
    <property type="match status" value="3"/>
</dbReference>
<dbReference type="InterPro" id="IPR005843">
    <property type="entry name" value="A-D-PHexomutase_C"/>
</dbReference>
<dbReference type="CDD" id="cd03089">
    <property type="entry name" value="PMM_PGM"/>
    <property type="match status" value="1"/>
</dbReference>
<dbReference type="RefSeq" id="WP_012222900.1">
    <property type="nucleotide sequence ID" value="NZ_HG422565.1"/>
</dbReference>
<dbReference type="InterPro" id="IPR005846">
    <property type="entry name" value="A-D-PHexomutase_a/b/a-III"/>
</dbReference>
<name>R4YVJ2_9ACTN</name>
<dbReference type="GO" id="GO:0004615">
    <property type="term" value="F:phosphomannomutase activity"/>
    <property type="evidence" value="ECO:0007669"/>
    <property type="project" value="UniProtKB-EC"/>
</dbReference>
<dbReference type="Pfam" id="PF02878">
    <property type="entry name" value="PGM_PMM_I"/>
    <property type="match status" value="1"/>
</dbReference>